<keyword evidence="6" id="KW-0406">Ion transport</keyword>
<dbReference type="PATRIC" id="fig|1702214.3.peg.1407"/>
<keyword evidence="5" id="KW-0520">NAD</keyword>
<keyword evidence="4" id="KW-0630">Potassium</keyword>
<name>A0A0Q4B5U1_9BACT</name>
<dbReference type="NCBIfam" id="NF007038">
    <property type="entry name" value="PRK09496.2-6"/>
    <property type="match status" value="1"/>
</dbReference>
<dbReference type="GO" id="GO:0005886">
    <property type="term" value="C:plasma membrane"/>
    <property type="evidence" value="ECO:0007669"/>
    <property type="project" value="InterPro"/>
</dbReference>
<dbReference type="PANTHER" id="PTHR43833">
    <property type="entry name" value="POTASSIUM CHANNEL PROTEIN 2-RELATED-RELATED"/>
    <property type="match status" value="1"/>
</dbReference>
<dbReference type="Pfam" id="PF02254">
    <property type="entry name" value="TrkA_N"/>
    <property type="match status" value="2"/>
</dbReference>
<dbReference type="PRINTS" id="PR00335">
    <property type="entry name" value="KUPTAKETRKA"/>
</dbReference>
<dbReference type="InterPro" id="IPR050721">
    <property type="entry name" value="Trk_Ktr_HKT_K-transport"/>
</dbReference>
<dbReference type="STRING" id="1702214.AL399_07820"/>
<dbReference type="InterPro" id="IPR006037">
    <property type="entry name" value="RCK_C"/>
</dbReference>
<dbReference type="NCBIfam" id="NF007039">
    <property type="entry name" value="PRK09496.3-2"/>
    <property type="match status" value="1"/>
</dbReference>
<dbReference type="Gene3D" id="3.30.70.1450">
    <property type="entry name" value="Regulator of K+ conductance, C-terminal domain"/>
    <property type="match status" value="2"/>
</dbReference>
<feature type="domain" description="RCK N-terminal" evidence="7">
    <location>
        <begin position="230"/>
        <end position="347"/>
    </location>
</feature>
<evidence type="ECO:0000256" key="4">
    <source>
        <dbReference type="ARBA" id="ARBA00022958"/>
    </source>
</evidence>
<evidence type="ECO:0000256" key="3">
    <source>
        <dbReference type="ARBA" id="ARBA00022538"/>
    </source>
</evidence>
<dbReference type="InterPro" id="IPR036291">
    <property type="entry name" value="NAD(P)-bd_dom_sf"/>
</dbReference>
<keyword evidence="3" id="KW-0633">Potassium transport</keyword>
<gene>
    <name evidence="9" type="ORF">AL399_07820</name>
</gene>
<keyword evidence="10" id="KW-1185">Reference proteome</keyword>
<dbReference type="EMBL" id="LIIK01000043">
    <property type="protein sequence ID" value="KQM08363.1"/>
    <property type="molecule type" value="Genomic_DNA"/>
</dbReference>
<comment type="caution">
    <text evidence="9">The sequence shown here is derived from an EMBL/GenBank/DDBJ whole genome shotgun (WGS) entry which is preliminary data.</text>
</comment>
<evidence type="ECO:0000313" key="9">
    <source>
        <dbReference type="EMBL" id="KQM08363.1"/>
    </source>
</evidence>
<evidence type="ECO:0000256" key="1">
    <source>
        <dbReference type="ARBA" id="ARBA00017378"/>
    </source>
</evidence>
<dbReference type="AlphaFoldDB" id="A0A0Q4B5U1"/>
<reference evidence="9" key="1">
    <citation type="submission" date="2015-08" db="EMBL/GenBank/DDBJ databases">
        <title>Candidatus Bacteriodes Periocalifornicus.</title>
        <authorList>
            <person name="McLean J.S."/>
            <person name="Kelley S."/>
        </authorList>
    </citation>
    <scope>NUCLEOTIDE SEQUENCE [LARGE SCALE GENOMIC DNA]</scope>
    <source>
        <strain evidence="9">12B</strain>
    </source>
</reference>
<feature type="domain" description="RCK C-terminal" evidence="8">
    <location>
        <begin position="367"/>
        <end position="447"/>
    </location>
</feature>
<feature type="domain" description="RCK C-terminal" evidence="8">
    <location>
        <begin position="141"/>
        <end position="225"/>
    </location>
</feature>
<dbReference type="SUPFAM" id="SSF51735">
    <property type="entry name" value="NAD(P)-binding Rossmann-fold domains"/>
    <property type="match status" value="2"/>
</dbReference>
<evidence type="ECO:0000256" key="2">
    <source>
        <dbReference type="ARBA" id="ARBA00022448"/>
    </source>
</evidence>
<dbReference type="PROSITE" id="PS51201">
    <property type="entry name" value="RCK_N"/>
    <property type="match status" value="2"/>
</dbReference>
<protein>
    <recommendedName>
        <fullName evidence="1">Trk system potassium uptake protein TrkA</fullName>
    </recommendedName>
</protein>
<dbReference type="Pfam" id="PF02080">
    <property type="entry name" value="TrkA_C"/>
    <property type="match status" value="2"/>
</dbReference>
<organism evidence="9 10">
    <name type="scientific">Candidatus [Bacteroides] periocalifornicus</name>
    <dbReference type="NCBI Taxonomy" id="1702214"/>
    <lineage>
        <taxon>Bacteria</taxon>
        <taxon>Pseudomonadati</taxon>
        <taxon>Bacteroidota</taxon>
    </lineage>
</organism>
<evidence type="ECO:0000256" key="5">
    <source>
        <dbReference type="ARBA" id="ARBA00023027"/>
    </source>
</evidence>
<dbReference type="InterPro" id="IPR036721">
    <property type="entry name" value="RCK_C_sf"/>
</dbReference>
<evidence type="ECO:0000313" key="10">
    <source>
        <dbReference type="Proteomes" id="UP000054172"/>
    </source>
</evidence>
<dbReference type="GO" id="GO:0015079">
    <property type="term" value="F:potassium ion transmembrane transporter activity"/>
    <property type="evidence" value="ECO:0007669"/>
    <property type="project" value="InterPro"/>
</dbReference>
<evidence type="ECO:0000259" key="8">
    <source>
        <dbReference type="PROSITE" id="PS51202"/>
    </source>
</evidence>
<accession>A0A0Q4B5U1</accession>
<proteinExistence type="predicted"/>
<dbReference type="Gene3D" id="3.40.50.720">
    <property type="entry name" value="NAD(P)-binding Rossmann-like Domain"/>
    <property type="match status" value="2"/>
</dbReference>
<dbReference type="PROSITE" id="PS51202">
    <property type="entry name" value="RCK_C"/>
    <property type="match status" value="2"/>
</dbReference>
<sequence>MRIIVAGIGEVGRHLASMLASSYHAIVAIDPKQEKLDALAEEADLVTIAGSATSFAVLQEARVEGVDLFVAVASQEETNIIAAIMAKKLGAKRVVARVDSNEYLKQGNTDLLRSLGIDSLIYPEKLASQVIIGLLGEAGTMELVEFSHGKLSLASYKLEEGMQVVGLTLRQVDRLFDEVELLIAAVTREGETLIPKGNDTLQRGDIIHLISTQKGINCWRKLIGTSVLQVNTLFVLGASRMGLRTCLDLEGKVKTIKLFENDREKCEQIAPLLHDTLLIRGDGRNTNLLLEEGLEGADAFVAVTGSSETNILTCLAAWRAGVRRIIAEVENLDYIAMAESMGIDSVVNKKLITASRIFRYTMGSDVSSVHYLTGSDAEVMEFVVQPHAPVTRGRLKDINFPRQAIVGGVVRGDSTFIAKGDTQIVPGDRVVVFAVGEVSKKVERFFG</sequence>
<keyword evidence="2" id="KW-0813">Transport</keyword>
<dbReference type="SUPFAM" id="SSF116726">
    <property type="entry name" value="TrkA C-terminal domain-like"/>
    <property type="match status" value="2"/>
</dbReference>
<evidence type="ECO:0000259" key="7">
    <source>
        <dbReference type="PROSITE" id="PS51201"/>
    </source>
</evidence>
<evidence type="ECO:0000256" key="6">
    <source>
        <dbReference type="ARBA" id="ARBA00023065"/>
    </source>
</evidence>
<feature type="domain" description="RCK N-terminal" evidence="7">
    <location>
        <begin position="1"/>
        <end position="121"/>
    </location>
</feature>
<dbReference type="PANTHER" id="PTHR43833:SF5">
    <property type="entry name" value="TRK SYSTEM POTASSIUM UPTAKE PROTEIN TRKA"/>
    <property type="match status" value="1"/>
</dbReference>
<dbReference type="InterPro" id="IPR003148">
    <property type="entry name" value="RCK_N"/>
</dbReference>
<dbReference type="InterPro" id="IPR006036">
    <property type="entry name" value="K_uptake_TrkA"/>
</dbReference>
<dbReference type="Proteomes" id="UP000054172">
    <property type="component" value="Unassembled WGS sequence"/>
</dbReference>